<feature type="region of interest" description="Disordered" evidence="1">
    <location>
        <begin position="75"/>
        <end position="102"/>
    </location>
</feature>
<proteinExistence type="predicted"/>
<evidence type="ECO:0000256" key="1">
    <source>
        <dbReference type="SAM" id="MobiDB-lite"/>
    </source>
</evidence>
<evidence type="ECO:0000259" key="2">
    <source>
        <dbReference type="PROSITE" id="PS50835"/>
    </source>
</evidence>
<dbReference type="EMBL" id="CP023693">
    <property type="protein sequence ID" value="QEV37121.1"/>
    <property type="molecule type" value="Genomic_DNA"/>
</dbReference>
<name>A0ABX6BPB6_9ACTN</name>
<organism evidence="3 4">
    <name type="scientific">Streptomyces cinereoruber</name>
    <dbReference type="NCBI Taxonomy" id="67260"/>
    <lineage>
        <taxon>Bacteria</taxon>
        <taxon>Bacillati</taxon>
        <taxon>Actinomycetota</taxon>
        <taxon>Actinomycetes</taxon>
        <taxon>Kitasatosporales</taxon>
        <taxon>Streptomycetaceae</taxon>
        <taxon>Streptomyces</taxon>
    </lineage>
</organism>
<evidence type="ECO:0000313" key="3">
    <source>
        <dbReference type="EMBL" id="QEV37121.1"/>
    </source>
</evidence>
<sequence>MLLGSARDHRPGRRERRFPPADPRPTVRDLVNDDDYSATELGSHWFQRPEPDPAPDRREGEVLRFGPGVTAAAARRAGNTPTAVQIWHGTLPGTPPPRPPRPRRLRRYAPAALILAAVLVFLAWREYGPRAAVRDVAVTAPGSPLGCDGTADVVGVVRTDGRPGTLTYHWERSDGTRSAPLRETLARGQEEARLHLLWTFHGPGAHRAVARLVITSPATRTAEGTFTYRCG</sequence>
<dbReference type="PROSITE" id="PS50835">
    <property type="entry name" value="IG_LIKE"/>
    <property type="match status" value="1"/>
</dbReference>
<dbReference type="Proteomes" id="UP000326029">
    <property type="component" value="Chromosome"/>
</dbReference>
<gene>
    <name evidence="3" type="ORF">CP977_29550</name>
</gene>
<protein>
    <recommendedName>
        <fullName evidence="2">Ig-like domain-containing protein</fullName>
    </recommendedName>
</protein>
<feature type="region of interest" description="Disordered" evidence="1">
    <location>
        <begin position="1"/>
        <end position="60"/>
    </location>
</feature>
<accession>A0ABX6BPB6</accession>
<feature type="domain" description="Ig-like" evidence="2">
    <location>
        <begin position="129"/>
        <end position="231"/>
    </location>
</feature>
<feature type="compositionally biased region" description="Basic and acidic residues" evidence="1">
    <location>
        <begin position="47"/>
        <end position="60"/>
    </location>
</feature>
<dbReference type="InterPro" id="IPR007110">
    <property type="entry name" value="Ig-like_dom"/>
</dbReference>
<evidence type="ECO:0000313" key="4">
    <source>
        <dbReference type="Proteomes" id="UP000326029"/>
    </source>
</evidence>
<keyword evidence="4" id="KW-1185">Reference proteome</keyword>
<reference evidence="3 4" key="1">
    <citation type="submission" date="2017-09" db="EMBL/GenBank/DDBJ databases">
        <authorList>
            <person name="Lee N."/>
            <person name="Cho B.-K."/>
        </authorList>
    </citation>
    <scope>NUCLEOTIDE SEQUENCE [LARGE SCALE GENOMIC DNA]</scope>
    <source>
        <strain evidence="3 4">ATCC 19740</strain>
    </source>
</reference>